<dbReference type="OrthoDB" id="10038475at2759"/>
<keyword evidence="4" id="KW-0226">DNA condensation</keyword>
<dbReference type="Pfam" id="PF16869">
    <property type="entry name" value="CNDH2_M"/>
    <property type="match status" value="1"/>
</dbReference>
<dbReference type="InterPro" id="IPR031719">
    <property type="entry name" value="H2_M"/>
</dbReference>
<feature type="region of interest" description="Disordered" evidence="7">
    <location>
        <begin position="100"/>
        <end position="126"/>
    </location>
</feature>
<dbReference type="InterPro" id="IPR031737">
    <property type="entry name" value="CNDH2_C"/>
</dbReference>
<dbReference type="InterPro" id="IPR031739">
    <property type="entry name" value="Ncaph2"/>
</dbReference>
<dbReference type="Pfam" id="PF16858">
    <property type="entry name" value="CNDH2_C"/>
    <property type="match status" value="1"/>
</dbReference>
<evidence type="ECO:0000256" key="7">
    <source>
        <dbReference type="SAM" id="MobiDB-lite"/>
    </source>
</evidence>
<feature type="domain" description="Condensin II complex subunit H2 N-terminal" evidence="8">
    <location>
        <begin position="15"/>
        <end position="131"/>
    </location>
</feature>
<feature type="domain" description="Condensin II complex subunit H2 middle" evidence="10">
    <location>
        <begin position="153"/>
        <end position="298"/>
    </location>
</feature>
<evidence type="ECO:0000313" key="11">
    <source>
        <dbReference type="EMBL" id="OWM74051.1"/>
    </source>
</evidence>
<feature type="region of interest" description="Disordered" evidence="7">
    <location>
        <begin position="395"/>
        <end position="455"/>
    </location>
</feature>
<evidence type="ECO:0000259" key="9">
    <source>
        <dbReference type="Pfam" id="PF16858"/>
    </source>
</evidence>
<reference evidence="11" key="2">
    <citation type="submission" date="2017-06" db="EMBL/GenBank/DDBJ databases">
        <title>The pomegranate genome and the genomics of punicalagin biosynthesis.</title>
        <authorList>
            <person name="Xu C."/>
        </authorList>
    </citation>
    <scope>NUCLEOTIDE SEQUENCE [LARGE SCALE GENOMIC DNA]</scope>
    <source>
        <tissue evidence="11">Fresh leaf</tissue>
    </source>
</reference>
<reference evidence="14" key="4">
    <citation type="submission" date="2025-04" db="UniProtKB">
        <authorList>
            <consortium name="RefSeq"/>
        </authorList>
    </citation>
    <scope>IDENTIFICATION</scope>
    <source>
        <tissue evidence="14">Leaf</tissue>
    </source>
</reference>
<dbReference type="RefSeq" id="XP_031399137.1">
    <property type="nucleotide sequence ID" value="XM_031543277.1"/>
</dbReference>
<feature type="region of interest" description="Disordered" evidence="7">
    <location>
        <begin position="1"/>
        <end position="21"/>
    </location>
</feature>
<evidence type="ECO:0000259" key="10">
    <source>
        <dbReference type="Pfam" id="PF16869"/>
    </source>
</evidence>
<name>A0A218WP94_PUNGR</name>
<dbReference type="Pfam" id="PF06278">
    <property type="entry name" value="CNDH2_N"/>
    <property type="match status" value="1"/>
</dbReference>
<evidence type="ECO:0000313" key="13">
    <source>
        <dbReference type="Proteomes" id="UP000515151"/>
    </source>
</evidence>
<evidence type="ECO:0000313" key="12">
    <source>
        <dbReference type="Proteomes" id="UP000197138"/>
    </source>
</evidence>
<dbReference type="GO" id="GO:0005634">
    <property type="term" value="C:nucleus"/>
    <property type="evidence" value="ECO:0007669"/>
    <property type="project" value="UniProtKB-SubCell"/>
</dbReference>
<dbReference type="EMBL" id="MTKT01003794">
    <property type="protein sequence ID" value="OWM74051.1"/>
    <property type="molecule type" value="Genomic_DNA"/>
</dbReference>
<organism evidence="11 12">
    <name type="scientific">Punica granatum</name>
    <name type="common">Pomegranate</name>
    <dbReference type="NCBI Taxonomy" id="22663"/>
    <lineage>
        <taxon>Eukaryota</taxon>
        <taxon>Viridiplantae</taxon>
        <taxon>Streptophyta</taxon>
        <taxon>Embryophyta</taxon>
        <taxon>Tracheophyta</taxon>
        <taxon>Spermatophyta</taxon>
        <taxon>Magnoliopsida</taxon>
        <taxon>eudicotyledons</taxon>
        <taxon>Gunneridae</taxon>
        <taxon>Pentapetalae</taxon>
        <taxon>rosids</taxon>
        <taxon>malvids</taxon>
        <taxon>Myrtales</taxon>
        <taxon>Lythraceae</taxon>
        <taxon>Punica</taxon>
    </lineage>
</organism>
<keyword evidence="5" id="KW-0539">Nucleus</keyword>
<dbReference type="GO" id="GO:0003682">
    <property type="term" value="F:chromatin binding"/>
    <property type="evidence" value="ECO:0007669"/>
    <property type="project" value="TreeGrafter"/>
</dbReference>
<dbReference type="GO" id="GO:0051306">
    <property type="term" value="P:mitotic sister chromatid separation"/>
    <property type="evidence" value="ECO:0007669"/>
    <property type="project" value="TreeGrafter"/>
</dbReference>
<dbReference type="GeneID" id="116209589"/>
<feature type="region of interest" description="Disordered" evidence="7">
    <location>
        <begin position="616"/>
        <end position="674"/>
    </location>
</feature>
<feature type="compositionally biased region" description="Low complexity" evidence="7">
    <location>
        <begin position="227"/>
        <end position="240"/>
    </location>
</feature>
<reference evidence="13" key="3">
    <citation type="journal article" date="2020" name="Plant Biotechnol. J.">
        <title>The pomegranate (Punica granatum L.) draft genome dissects genetic divergence between soft- and hard-seeded cultivars.</title>
        <authorList>
            <person name="Luo X."/>
            <person name="Li H."/>
            <person name="Wu Z."/>
            <person name="Yao W."/>
            <person name="Zhao P."/>
            <person name="Cao D."/>
            <person name="Yu H."/>
            <person name="Li K."/>
            <person name="Poudel K."/>
            <person name="Zhao D."/>
            <person name="Zhang F."/>
            <person name="Xia X."/>
            <person name="Chen L."/>
            <person name="Wang Q."/>
            <person name="Jing D."/>
            <person name="Cao S."/>
        </authorList>
    </citation>
    <scope>NUCLEOTIDE SEQUENCE [LARGE SCALE GENOMIC DNA]</scope>
</reference>
<feature type="domain" description="Condensin-2 complex subunit H2 C-terminal" evidence="9">
    <location>
        <begin position="456"/>
        <end position="588"/>
    </location>
</feature>
<dbReference type="InterPro" id="IPR009378">
    <property type="entry name" value="H2_N"/>
</dbReference>
<comment type="subcellular location">
    <subcellularLocation>
        <location evidence="1">Nucleus</location>
    </subcellularLocation>
</comment>
<reference evidence="12" key="1">
    <citation type="journal article" date="2017" name="Plant J.">
        <title>The pomegranate (Punica granatum L.) genome and the genomics of punicalagin biosynthesis.</title>
        <authorList>
            <person name="Qin G."/>
            <person name="Xu C."/>
            <person name="Ming R."/>
            <person name="Tang H."/>
            <person name="Guyot R."/>
            <person name="Kramer E.M."/>
            <person name="Hu Y."/>
            <person name="Yi X."/>
            <person name="Qi Y."/>
            <person name="Xu X."/>
            <person name="Gao Z."/>
            <person name="Pan H."/>
            <person name="Jian J."/>
            <person name="Tian Y."/>
            <person name="Yue Z."/>
            <person name="Xu Y."/>
        </authorList>
    </citation>
    <scope>NUCLEOTIDE SEQUENCE [LARGE SCALE GENOMIC DNA]</scope>
    <source>
        <strain evidence="12">cv. Dabenzi</strain>
    </source>
</reference>
<protein>
    <recommendedName>
        <fullName evidence="3">Condensin-2 complex subunit H2</fullName>
    </recommendedName>
    <alternativeName>
        <fullName evidence="6">Non-SMC condensin II complex subunit H2</fullName>
    </alternativeName>
</protein>
<evidence type="ECO:0000313" key="14">
    <source>
        <dbReference type="RefSeq" id="XP_031399137.1"/>
    </source>
</evidence>
<accession>A0A218WP94</accession>
<dbReference type="AlphaFoldDB" id="A0A218WP94"/>
<dbReference type="Proteomes" id="UP000515151">
    <property type="component" value="Chromosome 5"/>
</dbReference>
<comment type="similarity">
    <text evidence="2">Belongs to the CND2 H2 (condensin-2 subunit 2) family.</text>
</comment>
<sequence length="674" mass="74018">MTNFGDEPSSSSGFHSVHAERDPESNWAVDLDRLLEEYLVKVCSGEIPSEDDDHRIRVNFAEAALLLQGSVQVYSRKVEYLYSLVLHALEFISQQRQQDQVEGASIQPEEAGPSGTRNEDDDPFWLSDDIPVDAKNSLDSSTDKDIPSNHLVRPPANLVVLEGDRLDASGDSGELESYLLATHDLFEDFILLDSGDAVAVNDFLKDGKVQNGGQRASSARKTFQSPRSRSGAAGSRSSAGKSHGVDMNKSPDAGFNTQVNNFDAAPDPPAFDDFANGEFSFNMDNGYAEPRDDSDDDDNHDPWKPLNPHESGNLKVKPYKKVKGIRKPMTRSPRTVSIMTQFPLARTDGPISPEFNDMWEKIRAARQKQHETGSLPLYEKLRQSLINGGCEVPFGSSDDADEDHGDDGGFADFGGPDTNMPEGTYMDEDSPFDNDDAAPLDNDGAGGNEDPLSKTSLEDLCRSHLDALLASIAETEKQTELAARVSTWKQKIEQNLEEQDSHPPFDIHEYGERIISKLSPEADQGDAMSFADIVRGQEKHDVARSFSALLQLVNNGDVDLDKGKTGASSVCFTAVNPFYVRLCSNTRPGEAQVQSGKKRVTSPIRRVHKKAQINGPIEEEPAASLRSKCRPRELPSQPKFTLKVGKGGGVRCTPEGKKRRKSRFVEPVNLHSAS</sequence>
<feature type="compositionally biased region" description="Low complexity" evidence="7">
    <location>
        <begin position="260"/>
        <end position="276"/>
    </location>
</feature>
<dbReference type="GO" id="GO:0000796">
    <property type="term" value="C:condensin complex"/>
    <property type="evidence" value="ECO:0007669"/>
    <property type="project" value="TreeGrafter"/>
</dbReference>
<evidence type="ECO:0000256" key="1">
    <source>
        <dbReference type="ARBA" id="ARBA00004123"/>
    </source>
</evidence>
<feature type="compositionally biased region" description="Acidic residues" evidence="7">
    <location>
        <begin position="425"/>
        <end position="438"/>
    </location>
</feature>
<gene>
    <name evidence="14" type="primary">LOC116209589</name>
    <name evidence="11" type="ORF">CDL15_Pgr008362</name>
</gene>
<feature type="compositionally biased region" description="Polar residues" evidence="7">
    <location>
        <begin position="1"/>
        <end position="14"/>
    </location>
</feature>
<proteinExistence type="inferred from homology"/>
<evidence type="ECO:0000259" key="8">
    <source>
        <dbReference type="Pfam" id="PF06278"/>
    </source>
</evidence>
<evidence type="ECO:0000256" key="6">
    <source>
        <dbReference type="ARBA" id="ARBA00030479"/>
    </source>
</evidence>
<dbReference type="Proteomes" id="UP000197138">
    <property type="component" value="Unassembled WGS sequence"/>
</dbReference>
<evidence type="ECO:0000256" key="4">
    <source>
        <dbReference type="ARBA" id="ARBA00023067"/>
    </source>
</evidence>
<evidence type="ECO:0000256" key="3">
    <source>
        <dbReference type="ARBA" id="ARBA00016903"/>
    </source>
</evidence>
<dbReference type="GO" id="GO:0010032">
    <property type="term" value="P:meiotic chromosome condensation"/>
    <property type="evidence" value="ECO:0007669"/>
    <property type="project" value="TreeGrafter"/>
</dbReference>
<evidence type="ECO:0000256" key="2">
    <source>
        <dbReference type="ARBA" id="ARBA00007844"/>
    </source>
</evidence>
<evidence type="ECO:0000256" key="5">
    <source>
        <dbReference type="ARBA" id="ARBA00023242"/>
    </source>
</evidence>
<feature type="compositionally biased region" description="Polar residues" evidence="7">
    <location>
        <begin position="211"/>
        <end position="226"/>
    </location>
</feature>
<dbReference type="PANTHER" id="PTHR14324:SF3">
    <property type="entry name" value="CONDENSIN-2 COMPLEX SUBUNIT H2"/>
    <property type="match status" value="1"/>
</dbReference>
<dbReference type="PANTHER" id="PTHR14324">
    <property type="entry name" value="CONDENSIN-2 COMPLEX SUBUNIT H2"/>
    <property type="match status" value="1"/>
</dbReference>
<feature type="region of interest" description="Disordered" evidence="7">
    <location>
        <begin position="208"/>
        <end position="315"/>
    </location>
</feature>
<keyword evidence="13" id="KW-1185">Reference proteome</keyword>